<feature type="coiled-coil region" evidence="2">
    <location>
        <begin position="337"/>
        <end position="371"/>
    </location>
</feature>
<proteinExistence type="predicted"/>
<protein>
    <submittedName>
        <fullName evidence="7 8">Uncharacterized protein LOC106170281</fullName>
    </submittedName>
</protein>
<dbReference type="STRING" id="7574.A0A1S3J5K7"/>
<evidence type="ECO:0000256" key="2">
    <source>
        <dbReference type="SAM" id="Coils"/>
    </source>
</evidence>
<dbReference type="PANTHER" id="PTHR13802">
    <property type="entry name" value="MUCIN 4-RELATED"/>
    <property type="match status" value="1"/>
</dbReference>
<dbReference type="PANTHER" id="PTHR13802:SF52">
    <property type="entry name" value="MUCIN-4"/>
    <property type="match status" value="1"/>
</dbReference>
<sequence>MWVRLAITAGLLCSVLGKILDPCSITEVTQTSSVLYPDCIDHQGATHGLVEQDGLNITFETPFKFFGEPKSSVLAYDNGVLSFAPLGKPDYLPLVENISLIAPYWTDESSALYRKTSCGVTSNEFLLERLGLDLTSALGVTSYYPHWGFLCTWERVQDGKAGNESSPAVQSAFQAALTSDGNYSFVIFNYVGVGDETANRKLPPVQAGVDAGDGMTFCSLKGSGKRRIHRSLQSSNVGEVGRWIFRVDAIDLRVPGCISLDPKKFLNPPMSVVSRNLRRRKSRKKKKGKSRRRKRQIREFTQTHSYQRIVKLRQEMTDLQGRVDTMSKGEQATQSFMTEINRRLPRLRSQVSRLKHELRSLTHAISQLDREMGRLSQTTDDSMLRKRMQDISQDIMTTDRQLSQFLARIRDFEHRLSNFDVRREQTGQGIMFGINQDIVGLGNELTKSMQHVQSLERYLVNAISQHFQTTSDNAYMWKYRSLERDRYRKIKSISQQMLGTRHSARLVDYRLKRTDRELKRLKRIEGVMNDYLQKYNRQHSLLQNDMGRATHTPVEVMHTMTNFDRQLEAEQQKLQEISNKLRSQSHLASGLRRDIPRFENQMGYIRDHVQKLSTQVFAQQGKLSSTGRFINAVRQTLTQLHSKLRNGNRPQQQRERDMAFLSENLAKSRSQLRLAERQLESVYRYLQLIGRQMTQTAEYLQTLSRYYMQYMRRRDYYGRPTSTNNVSERLGQLSRVLFDLSRDLKRATK</sequence>
<gene>
    <name evidence="7 8" type="primary">LOC106170281</name>
</gene>
<evidence type="ECO:0000256" key="4">
    <source>
        <dbReference type="SAM" id="SignalP"/>
    </source>
</evidence>
<dbReference type="OrthoDB" id="8447676at2759"/>
<dbReference type="RefSeq" id="XP_013405542.1">
    <property type="nucleotide sequence ID" value="XM_013550088.2"/>
</dbReference>
<evidence type="ECO:0000259" key="5">
    <source>
        <dbReference type="PROSITE" id="PS51220"/>
    </source>
</evidence>
<evidence type="ECO:0000256" key="3">
    <source>
        <dbReference type="SAM" id="MobiDB-lite"/>
    </source>
</evidence>
<accession>A0A1S3J5K7</accession>
<evidence type="ECO:0000256" key="1">
    <source>
        <dbReference type="ARBA" id="ARBA00023157"/>
    </source>
</evidence>
<keyword evidence="1" id="KW-1015">Disulfide bond</keyword>
<organism evidence="7">
    <name type="scientific">Lingula anatina</name>
    <name type="common">Brachiopod</name>
    <name type="synonym">Lingula unguis</name>
    <dbReference type="NCBI Taxonomy" id="7574"/>
    <lineage>
        <taxon>Eukaryota</taxon>
        <taxon>Metazoa</taxon>
        <taxon>Spiralia</taxon>
        <taxon>Lophotrochozoa</taxon>
        <taxon>Brachiopoda</taxon>
        <taxon>Linguliformea</taxon>
        <taxon>Lingulata</taxon>
        <taxon>Lingulida</taxon>
        <taxon>Linguloidea</taxon>
        <taxon>Lingulidae</taxon>
        <taxon>Lingula</taxon>
    </lineage>
</organism>
<keyword evidence="6" id="KW-1185">Reference proteome</keyword>
<dbReference type="Pfam" id="PF06119">
    <property type="entry name" value="NIDO"/>
    <property type="match status" value="1"/>
</dbReference>
<feature type="signal peptide" evidence="4">
    <location>
        <begin position="1"/>
        <end position="17"/>
    </location>
</feature>
<dbReference type="KEGG" id="lak:106170281"/>
<dbReference type="PROSITE" id="PS51220">
    <property type="entry name" value="NIDO"/>
    <property type="match status" value="1"/>
</dbReference>
<feature type="region of interest" description="Disordered" evidence="3">
    <location>
        <begin position="276"/>
        <end position="296"/>
    </location>
</feature>
<dbReference type="AlphaFoldDB" id="A0A1S3J5K7"/>
<feature type="chain" id="PRO_5014545892" evidence="4">
    <location>
        <begin position="18"/>
        <end position="749"/>
    </location>
</feature>
<keyword evidence="2" id="KW-0175">Coiled coil</keyword>
<evidence type="ECO:0000313" key="6">
    <source>
        <dbReference type="Proteomes" id="UP000085678"/>
    </source>
</evidence>
<evidence type="ECO:0000313" key="8">
    <source>
        <dbReference type="RefSeq" id="XP_013405542.1"/>
    </source>
</evidence>
<feature type="coiled-coil region" evidence="2">
    <location>
        <begin position="560"/>
        <end position="587"/>
    </location>
</feature>
<dbReference type="InterPro" id="IPR051495">
    <property type="entry name" value="Epithelial_Barrier/Signaling"/>
</dbReference>
<evidence type="ECO:0000313" key="7">
    <source>
        <dbReference type="RefSeq" id="XP_013405541.1"/>
    </source>
</evidence>
<dbReference type="Gene3D" id="1.10.287.1490">
    <property type="match status" value="1"/>
</dbReference>
<dbReference type="GO" id="GO:0007160">
    <property type="term" value="P:cell-matrix adhesion"/>
    <property type="evidence" value="ECO:0007669"/>
    <property type="project" value="InterPro"/>
</dbReference>
<feature type="domain" description="NIDO" evidence="5">
    <location>
        <begin position="99"/>
        <end position="250"/>
    </location>
</feature>
<dbReference type="SMART" id="SM00539">
    <property type="entry name" value="NIDO"/>
    <property type="match status" value="1"/>
</dbReference>
<dbReference type="Proteomes" id="UP000085678">
    <property type="component" value="Unplaced"/>
</dbReference>
<reference evidence="7 8" key="1">
    <citation type="submission" date="2023-09" db="UniProtKB">
        <authorList>
            <consortium name="RefSeq"/>
        </authorList>
    </citation>
    <scope>IDENTIFICATION</scope>
    <source>
        <tissue evidence="7 8">Gonads</tissue>
    </source>
</reference>
<dbReference type="InterPro" id="IPR003886">
    <property type="entry name" value="NIDO_dom"/>
</dbReference>
<dbReference type="GeneID" id="106170281"/>
<name>A0A1S3J5K7_LINAN</name>
<keyword evidence="4" id="KW-0732">Signal</keyword>
<dbReference type="RefSeq" id="XP_013405541.1">
    <property type="nucleotide sequence ID" value="XM_013550087.2"/>
</dbReference>